<protein>
    <submittedName>
        <fullName evidence="7">AMP-binding protein</fullName>
    </submittedName>
</protein>
<dbReference type="PROSITE" id="PS00455">
    <property type="entry name" value="AMP_BINDING"/>
    <property type="match status" value="1"/>
</dbReference>
<dbReference type="GO" id="GO:0005524">
    <property type="term" value="F:ATP binding"/>
    <property type="evidence" value="ECO:0007669"/>
    <property type="project" value="UniProtKB-KW"/>
</dbReference>
<feature type="domain" description="AMP-dependent synthetase/ligase" evidence="5">
    <location>
        <begin position="44"/>
        <end position="413"/>
    </location>
</feature>
<evidence type="ECO:0000256" key="2">
    <source>
        <dbReference type="ARBA" id="ARBA00022598"/>
    </source>
</evidence>
<proteinExistence type="inferred from homology"/>
<dbReference type="PANTHER" id="PTHR43605:SF10">
    <property type="entry name" value="ACYL-COA SYNTHETASE MEDIUM CHAIN FAMILY MEMBER 3"/>
    <property type="match status" value="1"/>
</dbReference>
<evidence type="ECO:0000256" key="1">
    <source>
        <dbReference type="ARBA" id="ARBA00006432"/>
    </source>
</evidence>
<dbReference type="InterPro" id="IPR045851">
    <property type="entry name" value="AMP-bd_C_sf"/>
</dbReference>
<evidence type="ECO:0000313" key="8">
    <source>
        <dbReference type="Proteomes" id="UP001065549"/>
    </source>
</evidence>
<gene>
    <name evidence="7" type="ORF">OBO34_16880</name>
</gene>
<organism evidence="7 8">
    <name type="scientific">Hominibacterium faecale</name>
    <dbReference type="NCBI Taxonomy" id="2839743"/>
    <lineage>
        <taxon>Bacteria</taxon>
        <taxon>Bacillati</taxon>
        <taxon>Bacillota</taxon>
        <taxon>Clostridia</taxon>
        <taxon>Peptostreptococcales</taxon>
        <taxon>Anaerovoracaceae</taxon>
        <taxon>Hominibacterium</taxon>
    </lineage>
</organism>
<dbReference type="AlphaFoldDB" id="A0A9J6QX00"/>
<evidence type="ECO:0000256" key="4">
    <source>
        <dbReference type="ARBA" id="ARBA00022840"/>
    </source>
</evidence>
<sequence length="547" mass="62232">MEQNRNFIYEEYIDVTEDDKGALQSIQFKNYDRFNFAFDIVDKLAQSQPDKLAMLHIAKNKRTRELTFDDMSKYSSKAAAYFQSLGIKKGDRVMLVLKRHYQFWFAILGLHKLGAVAIPATNLMKQHDFEYRFEAAGVKAIVCTADDNVAYQVELALENTKNSVIKIIARGKREGWESFDRGIQQFSEPFVPEEYAGGTDPSIMFFTSGTTGYPKIATHTFQYPLGHFITAKYWHQVDPDGLHFTISDTGWGKALWGKLYGQWLCEAPVFTYDMDSFDAGEIMDMIARYKITTFCAPPTVYRMMIKKDFSKYDFSALKHATTAGEALNAEVFNQFKSVTGLSLHEGFGQTEMTLAIGTLKGTKPKAGSMGKPTPLYDIDLLGEDGKPAKTGETGEIVVRTNKRIPIGLFDGYYQNEEMTRQAWHDGIYHTGDTAWRDEDGYFWYVGRDDDVIKSAGYRIGPFEIESVLMELPYVLECGVTSVHAKIRGQVIKACIVLIDGVEGTDDLKKEIQRYARKKMASYKYPRIIEFWEELPKTISGKIQHNKL</sequence>
<keyword evidence="4" id="KW-0067">ATP-binding</keyword>
<dbReference type="InterPro" id="IPR042099">
    <property type="entry name" value="ANL_N_sf"/>
</dbReference>
<dbReference type="InterPro" id="IPR025110">
    <property type="entry name" value="AMP-bd_C"/>
</dbReference>
<accession>A0A9J6QX00</accession>
<dbReference type="Proteomes" id="UP001065549">
    <property type="component" value="Unassembled WGS sequence"/>
</dbReference>
<comment type="caution">
    <text evidence="7">The sequence shown here is derived from an EMBL/GenBank/DDBJ whole genome shotgun (WGS) entry which is preliminary data.</text>
</comment>
<dbReference type="Gene3D" id="3.30.300.30">
    <property type="match status" value="1"/>
</dbReference>
<dbReference type="GO" id="GO:0015645">
    <property type="term" value="F:fatty acid ligase activity"/>
    <property type="evidence" value="ECO:0007669"/>
    <property type="project" value="TreeGrafter"/>
</dbReference>
<dbReference type="EMBL" id="JAOSHN010000007">
    <property type="protein sequence ID" value="MCU7380017.1"/>
    <property type="molecule type" value="Genomic_DNA"/>
</dbReference>
<dbReference type="GO" id="GO:0016405">
    <property type="term" value="F:CoA-ligase activity"/>
    <property type="evidence" value="ECO:0007669"/>
    <property type="project" value="UniProtKB-ARBA"/>
</dbReference>
<dbReference type="InterPro" id="IPR051087">
    <property type="entry name" value="Mitochondrial_ACSM"/>
</dbReference>
<evidence type="ECO:0000313" key="7">
    <source>
        <dbReference type="EMBL" id="MCU7380017.1"/>
    </source>
</evidence>
<dbReference type="GO" id="GO:0006637">
    <property type="term" value="P:acyl-CoA metabolic process"/>
    <property type="evidence" value="ECO:0007669"/>
    <property type="project" value="TreeGrafter"/>
</dbReference>
<keyword evidence="3" id="KW-0547">Nucleotide-binding</keyword>
<dbReference type="SUPFAM" id="SSF56801">
    <property type="entry name" value="Acetyl-CoA synthetase-like"/>
    <property type="match status" value="1"/>
</dbReference>
<feature type="domain" description="AMP-binding enzyme C-terminal" evidence="6">
    <location>
        <begin position="463"/>
        <end position="541"/>
    </location>
</feature>
<dbReference type="GO" id="GO:0004321">
    <property type="term" value="F:fatty-acyl-CoA synthase activity"/>
    <property type="evidence" value="ECO:0007669"/>
    <property type="project" value="TreeGrafter"/>
</dbReference>
<dbReference type="PANTHER" id="PTHR43605">
    <property type="entry name" value="ACYL-COENZYME A SYNTHETASE"/>
    <property type="match status" value="1"/>
</dbReference>
<keyword evidence="8" id="KW-1185">Reference proteome</keyword>
<dbReference type="Pfam" id="PF00501">
    <property type="entry name" value="AMP-binding"/>
    <property type="match status" value="1"/>
</dbReference>
<dbReference type="Pfam" id="PF13193">
    <property type="entry name" value="AMP-binding_C"/>
    <property type="match status" value="1"/>
</dbReference>
<evidence type="ECO:0000259" key="5">
    <source>
        <dbReference type="Pfam" id="PF00501"/>
    </source>
</evidence>
<dbReference type="GO" id="GO:0006633">
    <property type="term" value="P:fatty acid biosynthetic process"/>
    <property type="evidence" value="ECO:0007669"/>
    <property type="project" value="TreeGrafter"/>
</dbReference>
<name>A0A9J6QX00_9FIRM</name>
<dbReference type="RefSeq" id="WP_148394698.1">
    <property type="nucleotide sequence ID" value="NZ_JAJAGH010000003.1"/>
</dbReference>
<dbReference type="InterPro" id="IPR020845">
    <property type="entry name" value="AMP-binding_CS"/>
</dbReference>
<keyword evidence="2" id="KW-0436">Ligase</keyword>
<reference evidence="7" key="1">
    <citation type="submission" date="2022-09" db="EMBL/GenBank/DDBJ databases">
        <title>Culturomic study of gut microbiota in children with autism spectrum disorder.</title>
        <authorList>
            <person name="Efimov B.A."/>
            <person name="Chaplin A.V."/>
            <person name="Sokolova S.R."/>
            <person name="Pikina A.P."/>
            <person name="Korzhanova M."/>
            <person name="Belova V."/>
            <person name="Korostin D."/>
        </authorList>
    </citation>
    <scope>NUCLEOTIDE SEQUENCE</scope>
    <source>
        <strain evidence="7">ASD5510</strain>
    </source>
</reference>
<evidence type="ECO:0000256" key="3">
    <source>
        <dbReference type="ARBA" id="ARBA00022741"/>
    </source>
</evidence>
<evidence type="ECO:0000259" key="6">
    <source>
        <dbReference type="Pfam" id="PF13193"/>
    </source>
</evidence>
<dbReference type="Gene3D" id="3.40.50.12780">
    <property type="entry name" value="N-terminal domain of ligase-like"/>
    <property type="match status" value="1"/>
</dbReference>
<comment type="similarity">
    <text evidence="1">Belongs to the ATP-dependent AMP-binding enzyme family.</text>
</comment>
<dbReference type="InterPro" id="IPR000873">
    <property type="entry name" value="AMP-dep_synth/lig_dom"/>
</dbReference>